<dbReference type="InterPro" id="IPR035979">
    <property type="entry name" value="RBD_domain_sf"/>
</dbReference>
<organism evidence="4 5">
    <name type="scientific">Toxocara canis</name>
    <name type="common">Canine roundworm</name>
    <dbReference type="NCBI Taxonomy" id="6265"/>
    <lineage>
        <taxon>Eukaryota</taxon>
        <taxon>Metazoa</taxon>
        <taxon>Ecdysozoa</taxon>
        <taxon>Nematoda</taxon>
        <taxon>Chromadorea</taxon>
        <taxon>Rhabditida</taxon>
        <taxon>Spirurina</taxon>
        <taxon>Ascaridomorpha</taxon>
        <taxon>Ascaridoidea</taxon>
        <taxon>Toxocaridae</taxon>
        <taxon>Toxocara</taxon>
    </lineage>
</organism>
<evidence type="ECO:0000313" key="3">
    <source>
        <dbReference type="EMBL" id="VDM39851.1"/>
    </source>
</evidence>
<keyword evidence="4" id="KW-1185">Reference proteome</keyword>
<dbReference type="Proteomes" id="UP000050794">
    <property type="component" value="Unassembled WGS sequence"/>
</dbReference>
<dbReference type="AlphaFoldDB" id="A0A183UJ60"/>
<gene>
    <name evidence="3" type="ORF">TCNE_LOCUS8530</name>
</gene>
<dbReference type="WBParaSite" id="TCNE_0000853001-mRNA-1">
    <property type="protein sequence ID" value="TCNE_0000853001-mRNA-1"/>
    <property type="gene ID" value="TCNE_0000853001"/>
</dbReference>
<protein>
    <submittedName>
        <fullName evidence="5">RRM domain-containing protein</fullName>
    </submittedName>
</protein>
<dbReference type="InterPro" id="IPR000504">
    <property type="entry name" value="RRM_dom"/>
</dbReference>
<proteinExistence type="predicted"/>
<name>A0A183UJ60_TOXCA</name>
<dbReference type="SUPFAM" id="SSF54928">
    <property type="entry name" value="RNA-binding domain, RBD"/>
    <property type="match status" value="1"/>
</dbReference>
<feature type="domain" description="RRM" evidence="2">
    <location>
        <begin position="102"/>
        <end position="173"/>
    </location>
</feature>
<evidence type="ECO:0000313" key="4">
    <source>
        <dbReference type="Proteomes" id="UP000050794"/>
    </source>
</evidence>
<dbReference type="GO" id="GO:0003730">
    <property type="term" value="F:mRNA 3'-UTR binding"/>
    <property type="evidence" value="ECO:0007669"/>
    <property type="project" value="InterPro"/>
</dbReference>
<dbReference type="GO" id="GO:0045202">
    <property type="term" value="C:synapse"/>
    <property type="evidence" value="ECO:0007669"/>
    <property type="project" value="TreeGrafter"/>
</dbReference>
<dbReference type="Gene3D" id="3.30.70.330">
    <property type="match status" value="2"/>
</dbReference>
<dbReference type="PANTHER" id="PTHR12566:SF6">
    <property type="entry name" value="FOG-1 PROTEIN"/>
    <property type="match status" value="1"/>
</dbReference>
<dbReference type="GO" id="GO:0005737">
    <property type="term" value="C:cytoplasm"/>
    <property type="evidence" value="ECO:0007669"/>
    <property type="project" value="TreeGrafter"/>
</dbReference>
<dbReference type="InterPro" id="IPR034819">
    <property type="entry name" value="CPEB"/>
</dbReference>
<reference evidence="5" key="1">
    <citation type="submission" date="2016-06" db="UniProtKB">
        <authorList>
            <consortium name="WormBaseParasite"/>
        </authorList>
    </citation>
    <scope>IDENTIFICATION</scope>
</reference>
<dbReference type="GO" id="GO:0005634">
    <property type="term" value="C:nucleus"/>
    <property type="evidence" value="ECO:0007669"/>
    <property type="project" value="TreeGrafter"/>
</dbReference>
<dbReference type="GO" id="GO:0043022">
    <property type="term" value="F:ribosome binding"/>
    <property type="evidence" value="ECO:0007669"/>
    <property type="project" value="TreeGrafter"/>
</dbReference>
<keyword evidence="1" id="KW-0694">RNA-binding</keyword>
<evidence type="ECO:0000256" key="1">
    <source>
        <dbReference type="PROSITE-ProRule" id="PRU00176"/>
    </source>
</evidence>
<dbReference type="InterPro" id="IPR012677">
    <property type="entry name" value="Nucleotide-bd_a/b_plait_sf"/>
</dbReference>
<accession>A0A183UJ60</accession>
<dbReference type="GO" id="GO:2000766">
    <property type="term" value="P:negative regulation of cytoplasmic translation"/>
    <property type="evidence" value="ECO:0007669"/>
    <property type="project" value="TreeGrafter"/>
</dbReference>
<dbReference type="SMART" id="SM00360">
    <property type="entry name" value="RRM"/>
    <property type="match status" value="1"/>
</dbReference>
<dbReference type="PROSITE" id="PS50102">
    <property type="entry name" value="RRM"/>
    <property type="match status" value="1"/>
</dbReference>
<dbReference type="PANTHER" id="PTHR12566">
    <property type="entry name" value="CYTOPLASMIC POLYADENYLATION ELEMENT BINDING PROTEIN CPEB"/>
    <property type="match status" value="1"/>
</dbReference>
<dbReference type="GO" id="GO:0043005">
    <property type="term" value="C:neuron projection"/>
    <property type="evidence" value="ECO:0007669"/>
    <property type="project" value="TreeGrafter"/>
</dbReference>
<dbReference type="Pfam" id="PF00076">
    <property type="entry name" value="RRM_1"/>
    <property type="match status" value="1"/>
</dbReference>
<evidence type="ECO:0000313" key="5">
    <source>
        <dbReference type="WBParaSite" id="TCNE_0000853001-mRNA-1"/>
    </source>
</evidence>
<evidence type="ECO:0000259" key="2">
    <source>
        <dbReference type="PROSITE" id="PS50102"/>
    </source>
</evidence>
<dbReference type="GO" id="GO:0000900">
    <property type="term" value="F:mRNA regulatory element binding translation repressor activity"/>
    <property type="evidence" value="ECO:0007669"/>
    <property type="project" value="TreeGrafter"/>
</dbReference>
<dbReference type="Pfam" id="PF16367">
    <property type="entry name" value="RRM_7"/>
    <property type="match status" value="1"/>
</dbReference>
<sequence>MRYAMWSAEVISEFFTQFGEVTVDWPHREYTRGNIPPNGYAFVLFKNGTDVEKLVSNCTEKVGRLSIMLTRDGQPLKAVQVRPWKVMSQYCIYRQGPISTRYAVFVGGVPRTVTASQLAAVVYQTFGEVLAVTISVENGTRYPKGAARVIFGTREAYTKAIAAHFLKMKFAEQEKDVSTLVPSVVIAQIAFLSHPIYAKVADG</sequence>
<reference evidence="3 4" key="2">
    <citation type="submission" date="2018-11" db="EMBL/GenBank/DDBJ databases">
        <authorList>
            <consortium name="Pathogen Informatics"/>
        </authorList>
    </citation>
    <scope>NUCLEOTIDE SEQUENCE [LARGE SCALE GENOMIC DNA]</scope>
</reference>
<dbReference type="EMBL" id="UYWY01019934">
    <property type="protein sequence ID" value="VDM39851.1"/>
    <property type="molecule type" value="Genomic_DNA"/>
</dbReference>
<dbReference type="GO" id="GO:0008135">
    <property type="term" value="F:translation factor activity, RNA binding"/>
    <property type="evidence" value="ECO:0007669"/>
    <property type="project" value="TreeGrafter"/>
</dbReference>